<dbReference type="PANTHER" id="PTHR42939:SF1">
    <property type="entry name" value="ABC TRANSPORTER ATP-BINDING PROTEIN ALBC-RELATED"/>
    <property type="match status" value="1"/>
</dbReference>
<dbReference type="SUPFAM" id="SSF52540">
    <property type="entry name" value="P-loop containing nucleoside triphosphate hydrolases"/>
    <property type="match status" value="1"/>
</dbReference>
<dbReference type="InterPro" id="IPR017871">
    <property type="entry name" value="ABC_transporter-like_CS"/>
</dbReference>
<dbReference type="InterPro" id="IPR003439">
    <property type="entry name" value="ABC_transporter-like_ATP-bd"/>
</dbReference>
<dbReference type="InterPro" id="IPR051782">
    <property type="entry name" value="ABC_Transporter_VariousFunc"/>
</dbReference>
<dbReference type="InterPro" id="IPR027417">
    <property type="entry name" value="P-loop_NTPase"/>
</dbReference>
<dbReference type="GO" id="GO:0005524">
    <property type="term" value="F:ATP binding"/>
    <property type="evidence" value="ECO:0007669"/>
    <property type="project" value="UniProtKB-KW"/>
</dbReference>
<reference evidence="5 6" key="1">
    <citation type="submission" date="2018-10" db="EMBL/GenBank/DDBJ databases">
        <title>Kocuria sp. M5W7-7, whole genome shotgun sequence.</title>
        <authorList>
            <person name="Tuo L."/>
        </authorList>
    </citation>
    <scope>NUCLEOTIDE SEQUENCE [LARGE SCALE GENOMIC DNA]</scope>
    <source>
        <strain evidence="5 6">M5W7-7</strain>
    </source>
</reference>
<protein>
    <submittedName>
        <fullName evidence="5">ABC transporter ATP-binding protein</fullName>
    </submittedName>
</protein>
<dbReference type="OrthoDB" id="6198786at2"/>
<evidence type="ECO:0000313" key="5">
    <source>
        <dbReference type="EMBL" id="ROZ64579.1"/>
    </source>
</evidence>
<name>A0A3N4A6L9_9MICC</name>
<proteinExistence type="predicted"/>
<dbReference type="AlphaFoldDB" id="A0A3N4A6L9"/>
<keyword evidence="6" id="KW-1185">Reference proteome</keyword>
<dbReference type="PROSITE" id="PS50893">
    <property type="entry name" value="ABC_TRANSPORTER_2"/>
    <property type="match status" value="1"/>
</dbReference>
<dbReference type="PROSITE" id="PS00211">
    <property type="entry name" value="ABC_TRANSPORTER_1"/>
    <property type="match status" value="1"/>
</dbReference>
<organism evidence="5 6">
    <name type="scientific">Kocuria soli</name>
    <dbReference type="NCBI Taxonomy" id="2485125"/>
    <lineage>
        <taxon>Bacteria</taxon>
        <taxon>Bacillati</taxon>
        <taxon>Actinomycetota</taxon>
        <taxon>Actinomycetes</taxon>
        <taxon>Micrococcales</taxon>
        <taxon>Micrococcaceae</taxon>
        <taxon>Kocuria</taxon>
    </lineage>
</organism>
<keyword evidence="3 5" id="KW-0067">ATP-binding</keyword>
<dbReference type="Pfam" id="PF00005">
    <property type="entry name" value="ABC_tran"/>
    <property type="match status" value="1"/>
</dbReference>
<dbReference type="Gene3D" id="3.40.50.300">
    <property type="entry name" value="P-loop containing nucleotide triphosphate hydrolases"/>
    <property type="match status" value="1"/>
</dbReference>
<dbReference type="SMART" id="SM00382">
    <property type="entry name" value="AAA"/>
    <property type="match status" value="1"/>
</dbReference>
<evidence type="ECO:0000256" key="3">
    <source>
        <dbReference type="ARBA" id="ARBA00022840"/>
    </source>
</evidence>
<dbReference type="InterPro" id="IPR003593">
    <property type="entry name" value="AAA+_ATPase"/>
</dbReference>
<accession>A0A3N4A6L9</accession>
<gene>
    <name evidence="5" type="ORF">EDL96_01565</name>
</gene>
<feature type="domain" description="ABC transporter" evidence="4">
    <location>
        <begin position="8"/>
        <end position="225"/>
    </location>
</feature>
<dbReference type="PANTHER" id="PTHR42939">
    <property type="entry name" value="ABC TRANSPORTER ATP-BINDING PROTEIN ALBC-RELATED"/>
    <property type="match status" value="1"/>
</dbReference>
<evidence type="ECO:0000313" key="6">
    <source>
        <dbReference type="Proteomes" id="UP000270616"/>
    </source>
</evidence>
<dbReference type="Proteomes" id="UP000270616">
    <property type="component" value="Unassembled WGS sequence"/>
</dbReference>
<keyword evidence="2" id="KW-0547">Nucleotide-binding</keyword>
<dbReference type="RefSeq" id="WP_123823754.1">
    <property type="nucleotide sequence ID" value="NZ_RKMF01000002.1"/>
</dbReference>
<comment type="caution">
    <text evidence="5">The sequence shown here is derived from an EMBL/GenBank/DDBJ whole genome shotgun (WGS) entry which is preliminary data.</text>
</comment>
<sequence>MSRTSPLLEVKGLSCGYLGEPVCGTVTFTLHPGEVLGVVGLNGTGKSTVLRTIAGRQDPLDGTVRFKGAERVEASAAWRRAVAAVFDDDTWFPGLTAKEHLELVAAGHSMPSPVEVVERELDFFGLTHRAHAYPEALSSGQRRRLLLAAAFLRPSELVMLDEPEQRLDPVMTVDLGQRLSQHVQSGAAAVVVTHDPDLLIQVTDRCLVIDDDVRTAPAAEAAALIRGQGR</sequence>
<dbReference type="EMBL" id="RKMF01000002">
    <property type="protein sequence ID" value="ROZ64579.1"/>
    <property type="molecule type" value="Genomic_DNA"/>
</dbReference>
<keyword evidence="1" id="KW-0813">Transport</keyword>
<evidence type="ECO:0000259" key="4">
    <source>
        <dbReference type="PROSITE" id="PS50893"/>
    </source>
</evidence>
<evidence type="ECO:0000256" key="1">
    <source>
        <dbReference type="ARBA" id="ARBA00022448"/>
    </source>
</evidence>
<dbReference type="GO" id="GO:0016887">
    <property type="term" value="F:ATP hydrolysis activity"/>
    <property type="evidence" value="ECO:0007669"/>
    <property type="project" value="InterPro"/>
</dbReference>
<evidence type="ECO:0000256" key="2">
    <source>
        <dbReference type="ARBA" id="ARBA00022741"/>
    </source>
</evidence>